<dbReference type="Proteomes" id="UP000037069">
    <property type="component" value="Unassembled WGS sequence"/>
</dbReference>
<dbReference type="AlphaFoldDB" id="A0A0L0BQV3"/>
<keyword evidence="3" id="KW-1185">Reference proteome</keyword>
<evidence type="ECO:0000256" key="1">
    <source>
        <dbReference type="SAM" id="MobiDB-lite"/>
    </source>
</evidence>
<name>A0A0L0BQV3_LUCCU</name>
<feature type="compositionally biased region" description="Basic residues" evidence="1">
    <location>
        <begin position="229"/>
        <end position="255"/>
    </location>
</feature>
<feature type="compositionally biased region" description="Basic and acidic residues" evidence="1">
    <location>
        <begin position="97"/>
        <end position="118"/>
    </location>
</feature>
<sequence>MPRGSRARRTRLGPPPRCGRGWRRRCVCAAACSSSCSPPERPPYCGPCPPEGFSYQSVGFRVPCPSRPRVSPSHRCERTLHDRAVTGCDRRGRRNDRHPDAGHHPVEDAAGLHREPRRRELRRLSGAAHAGHGVDGVQDPAHLDGCRRRDRQPRAGPGRRCAVRPRREPPRRTPLRSDDVALGHAAAVDPRRGDRRRDTGRGRRRRAAPAGAVRAARLDVRELLPRRVARLPGRGRRPRRRGRGRGADRRRRVPRPSRDPHAAGRAGRDGDGQLGCELRRAARRALGSGRRPRTAPLRPAAVDGR</sequence>
<reference evidence="2 3" key="1">
    <citation type="journal article" date="2015" name="Nat. Commun.">
        <title>Lucilia cuprina genome unlocks parasitic fly biology to underpin future interventions.</title>
        <authorList>
            <person name="Anstead C.A."/>
            <person name="Korhonen P.K."/>
            <person name="Young N.D."/>
            <person name="Hall R.S."/>
            <person name="Jex A.R."/>
            <person name="Murali S.C."/>
            <person name="Hughes D.S."/>
            <person name="Lee S.F."/>
            <person name="Perry T."/>
            <person name="Stroehlein A.J."/>
            <person name="Ansell B.R."/>
            <person name="Breugelmans B."/>
            <person name="Hofmann A."/>
            <person name="Qu J."/>
            <person name="Dugan S."/>
            <person name="Lee S.L."/>
            <person name="Chao H."/>
            <person name="Dinh H."/>
            <person name="Han Y."/>
            <person name="Doddapaneni H.V."/>
            <person name="Worley K.C."/>
            <person name="Muzny D.M."/>
            <person name="Ioannidis P."/>
            <person name="Waterhouse R.M."/>
            <person name="Zdobnov E.M."/>
            <person name="James P.J."/>
            <person name="Bagnall N.H."/>
            <person name="Kotze A.C."/>
            <person name="Gibbs R.A."/>
            <person name="Richards S."/>
            <person name="Batterham P."/>
            <person name="Gasser R.B."/>
        </authorList>
    </citation>
    <scope>NUCLEOTIDE SEQUENCE [LARGE SCALE GENOMIC DNA]</scope>
    <source>
        <strain evidence="2 3">LS</strain>
        <tissue evidence="2">Full body</tissue>
    </source>
</reference>
<feature type="compositionally biased region" description="Basic and acidic residues" evidence="1">
    <location>
        <begin position="256"/>
        <end position="271"/>
    </location>
</feature>
<organism evidence="2 3">
    <name type="scientific">Lucilia cuprina</name>
    <name type="common">Green bottle fly</name>
    <name type="synonym">Australian sheep blowfly</name>
    <dbReference type="NCBI Taxonomy" id="7375"/>
    <lineage>
        <taxon>Eukaryota</taxon>
        <taxon>Metazoa</taxon>
        <taxon>Ecdysozoa</taxon>
        <taxon>Arthropoda</taxon>
        <taxon>Hexapoda</taxon>
        <taxon>Insecta</taxon>
        <taxon>Pterygota</taxon>
        <taxon>Neoptera</taxon>
        <taxon>Endopterygota</taxon>
        <taxon>Diptera</taxon>
        <taxon>Brachycera</taxon>
        <taxon>Muscomorpha</taxon>
        <taxon>Oestroidea</taxon>
        <taxon>Calliphoridae</taxon>
        <taxon>Luciliinae</taxon>
        <taxon>Lucilia</taxon>
    </lineage>
</organism>
<accession>A0A0L0BQV3</accession>
<feature type="compositionally biased region" description="Basic and acidic residues" evidence="1">
    <location>
        <begin position="165"/>
        <end position="181"/>
    </location>
</feature>
<gene>
    <name evidence="2" type="ORF">FF38_08651</name>
</gene>
<feature type="region of interest" description="Disordered" evidence="1">
    <location>
        <begin position="229"/>
        <end position="305"/>
    </location>
</feature>
<comment type="caution">
    <text evidence="2">The sequence shown here is derived from an EMBL/GenBank/DDBJ whole genome shotgun (WGS) entry which is preliminary data.</text>
</comment>
<feature type="compositionally biased region" description="Low complexity" evidence="1">
    <location>
        <begin position="284"/>
        <end position="305"/>
    </location>
</feature>
<protein>
    <submittedName>
        <fullName evidence="2">Uncharacterized protein</fullName>
    </submittedName>
</protein>
<proteinExistence type="predicted"/>
<feature type="region of interest" description="Disordered" evidence="1">
    <location>
        <begin position="87"/>
        <end position="213"/>
    </location>
</feature>
<dbReference type="EMBL" id="JRES01001503">
    <property type="protein sequence ID" value="KNC22412.1"/>
    <property type="molecule type" value="Genomic_DNA"/>
</dbReference>
<feature type="compositionally biased region" description="Basic and acidic residues" evidence="1">
    <location>
        <begin position="189"/>
        <end position="201"/>
    </location>
</feature>
<feature type="non-terminal residue" evidence="2">
    <location>
        <position position="305"/>
    </location>
</feature>
<evidence type="ECO:0000313" key="3">
    <source>
        <dbReference type="Proteomes" id="UP000037069"/>
    </source>
</evidence>
<evidence type="ECO:0000313" key="2">
    <source>
        <dbReference type="EMBL" id="KNC22412.1"/>
    </source>
</evidence>